<evidence type="ECO:0000256" key="6">
    <source>
        <dbReference type="SAM" id="Coils"/>
    </source>
</evidence>
<protein>
    <recommendedName>
        <fullName evidence="5">Eukaryotic translation initiation factor 6</fullName>
        <shortName evidence="5">eIF-6</shortName>
    </recommendedName>
</protein>
<dbReference type="InterPro" id="IPR002769">
    <property type="entry name" value="eIF6"/>
</dbReference>
<evidence type="ECO:0000313" key="8">
    <source>
        <dbReference type="Proteomes" id="UP000436088"/>
    </source>
</evidence>
<feature type="coiled-coil region" evidence="6">
    <location>
        <begin position="592"/>
        <end position="692"/>
    </location>
</feature>
<dbReference type="Pfam" id="PF01912">
    <property type="entry name" value="eIF-6"/>
    <property type="match status" value="1"/>
</dbReference>
<keyword evidence="5" id="KW-0690">Ribosome biogenesis</keyword>
<comment type="subcellular location">
    <subcellularLocation>
        <location evidence="5">Cytoplasm</location>
    </subcellularLocation>
    <subcellularLocation>
        <location evidence="5">Nucleus</location>
        <location evidence="5">Nucleolus</location>
    </subcellularLocation>
    <text evidence="5">Shuttles between cytoplasm and nucleus/nucleolus.</text>
</comment>
<comment type="caution">
    <text evidence="7">The sequence shown here is derived from an EMBL/GenBank/DDBJ whole genome shotgun (WGS) entry which is preliminary data.</text>
</comment>
<dbReference type="HAMAP" id="MF_00032">
    <property type="entry name" value="eIF_6"/>
    <property type="match status" value="1"/>
</dbReference>
<dbReference type="EMBL" id="VEPZ02001458">
    <property type="protein sequence ID" value="KAE8671847.1"/>
    <property type="molecule type" value="Genomic_DNA"/>
</dbReference>
<name>A0A6A2YDP5_HIBSY</name>
<keyword evidence="1 5" id="KW-0963">Cytoplasm</keyword>
<dbReference type="PANTHER" id="PTHR10784">
    <property type="entry name" value="TRANSLATION INITIATION FACTOR 6"/>
    <property type="match status" value="1"/>
</dbReference>
<keyword evidence="2 5" id="KW-0396">Initiation factor</keyword>
<evidence type="ECO:0000256" key="1">
    <source>
        <dbReference type="ARBA" id="ARBA00022490"/>
    </source>
</evidence>
<dbReference type="GO" id="GO:0005730">
    <property type="term" value="C:nucleolus"/>
    <property type="evidence" value="ECO:0007669"/>
    <property type="project" value="UniProtKB-SubCell"/>
</dbReference>
<comment type="subunit">
    <text evidence="5">Monomer. Associates with the 60S ribosomal subunit.</text>
</comment>
<evidence type="ECO:0000256" key="5">
    <source>
        <dbReference type="HAMAP-Rule" id="MF_03132"/>
    </source>
</evidence>
<evidence type="ECO:0000313" key="7">
    <source>
        <dbReference type="EMBL" id="KAE8671847.1"/>
    </source>
</evidence>
<gene>
    <name evidence="5" type="primary">EIF6</name>
    <name evidence="7" type="ORF">F3Y22_tig00111881pilonHSYRG00011</name>
</gene>
<dbReference type="SMART" id="SM00654">
    <property type="entry name" value="eIF6"/>
    <property type="match status" value="1"/>
</dbReference>
<dbReference type="Gene3D" id="3.75.10.10">
    <property type="entry name" value="L-arginine/glycine Amidinotransferase, Chain A"/>
    <property type="match status" value="1"/>
</dbReference>
<dbReference type="GO" id="GO:0003743">
    <property type="term" value="F:translation initiation factor activity"/>
    <property type="evidence" value="ECO:0007669"/>
    <property type="project" value="UniProtKB-UniRule"/>
</dbReference>
<dbReference type="SUPFAM" id="SSF55909">
    <property type="entry name" value="Pentein"/>
    <property type="match status" value="1"/>
</dbReference>
<sequence length="809" mass="92153">MATRLQFENSCDVGVFSKLTNAYCLVAIGGSENFYSAFESELADVIPVVKTSIAGTRIIGRLCAGNKNGLLVPHNTTDQELQHLRNSLPDQVVVQRIDEKLSALGNCIACNDHVALTHTDLDKETEEIIADVLGVEVFRQTIAGNILVGSYCALSNRGGLVHPHTSIEDLDELSTLLQVPLVAGTINRGSEVIAAGMTVNDWTAFCGSDTTATELSVIESVFKLREAQPTAIVDEMRKSLIDSYGLVMAKLEKHVLAEGSLYEFKEVDNSERLAEEEATLVQKRLHRRESENVDKMHRCNIEDLHVTVVDLLSKIHNLENRFVRAFVESRISQLPIAEFDEQIQLCLAELKQLCTLYSIANPKGTHGYDSLESLRSMDLITQTQHSPPCPEESDLVKELLAKLIEIEKHKSDNLVKDNELEALRHQQIQLEAHICSVEEQKSQLEENMEIMRREVVVMAKFLDDLRSEMLELDSNTDSRISTEKILAKKSSKFEDGKQEIEVYLSELEGNLLLSEELRALEEKLMYPNDKSEYCHMELQIPEFDAKNFKDEIIRRLEDEMEVQRFVMRQKIEEMQRQWLVVQEECDYLKIENLKLVEECSMLQKENDDIRKETMELNVWCTVLEVELRESENLHRENQLLEEEILAQLQKKVLLQDEILTLKETMSEIKFENEIMETSLVILSRDYEELEDETMLFVQKIISSCRCDKVSLADALGTRETSLENEQSCIQVDDDRNCNKESLFMGVELAEVLEVDDLYKAQLKSFLSSDVSTHIDVPANSTGESTGTNDRYECKAPILEIEMSAMYQIC</sequence>
<organism evidence="7 8">
    <name type="scientific">Hibiscus syriacus</name>
    <name type="common">Rose of Sharon</name>
    <dbReference type="NCBI Taxonomy" id="106335"/>
    <lineage>
        <taxon>Eukaryota</taxon>
        <taxon>Viridiplantae</taxon>
        <taxon>Streptophyta</taxon>
        <taxon>Embryophyta</taxon>
        <taxon>Tracheophyta</taxon>
        <taxon>Spermatophyta</taxon>
        <taxon>Magnoliopsida</taxon>
        <taxon>eudicotyledons</taxon>
        <taxon>Gunneridae</taxon>
        <taxon>Pentapetalae</taxon>
        <taxon>rosids</taxon>
        <taxon>malvids</taxon>
        <taxon>Malvales</taxon>
        <taxon>Malvaceae</taxon>
        <taxon>Malvoideae</taxon>
        <taxon>Hibiscus</taxon>
    </lineage>
</organism>
<accession>A0A6A2YDP5</accession>
<proteinExistence type="inferred from homology"/>
<evidence type="ECO:0000256" key="4">
    <source>
        <dbReference type="ARBA" id="ARBA00023242"/>
    </source>
</evidence>
<comment type="similarity">
    <text evidence="5">Belongs to the eIF-6 family.</text>
</comment>
<evidence type="ECO:0000256" key="2">
    <source>
        <dbReference type="ARBA" id="ARBA00022540"/>
    </source>
</evidence>
<dbReference type="NCBIfam" id="TIGR00323">
    <property type="entry name" value="eIF-6"/>
    <property type="match status" value="1"/>
</dbReference>
<dbReference type="GO" id="GO:0005737">
    <property type="term" value="C:cytoplasm"/>
    <property type="evidence" value="ECO:0007669"/>
    <property type="project" value="UniProtKB-SubCell"/>
</dbReference>
<dbReference type="CDD" id="cd00527">
    <property type="entry name" value="IF6"/>
    <property type="match status" value="1"/>
</dbReference>
<reference evidence="7" key="1">
    <citation type="submission" date="2019-09" db="EMBL/GenBank/DDBJ databases">
        <title>Draft genome information of white flower Hibiscus syriacus.</title>
        <authorList>
            <person name="Kim Y.-M."/>
        </authorList>
    </citation>
    <scope>NUCLEOTIDE SEQUENCE [LARGE SCALE GENOMIC DNA]</scope>
    <source>
        <strain evidence="7">YM2019G1</strain>
    </source>
</reference>
<comment type="function">
    <text evidence="5">Binds to the 60S ribosomal subunit and prevents its association with the 40S ribosomal subunit to form the 80S initiation complex in the cytoplasm. May also be involved in ribosome biogenesis.</text>
</comment>
<keyword evidence="6" id="KW-0175">Coiled coil</keyword>
<evidence type="ECO:0000256" key="3">
    <source>
        <dbReference type="ARBA" id="ARBA00022917"/>
    </source>
</evidence>
<keyword evidence="4 5" id="KW-0539">Nucleus</keyword>
<dbReference type="GO" id="GO:0042273">
    <property type="term" value="P:ribosomal large subunit biogenesis"/>
    <property type="evidence" value="ECO:0007669"/>
    <property type="project" value="UniProtKB-UniRule"/>
</dbReference>
<keyword evidence="8" id="KW-1185">Reference proteome</keyword>
<dbReference type="GO" id="GO:0042256">
    <property type="term" value="P:cytosolic ribosome assembly"/>
    <property type="evidence" value="ECO:0007669"/>
    <property type="project" value="UniProtKB-UniRule"/>
</dbReference>
<dbReference type="FunFam" id="3.75.10.10:FF:000001">
    <property type="entry name" value="Eukaryotic translation initiation factor 6"/>
    <property type="match status" value="1"/>
</dbReference>
<keyword evidence="3 5" id="KW-0648">Protein biosynthesis</keyword>
<dbReference type="Proteomes" id="UP000436088">
    <property type="component" value="Unassembled WGS sequence"/>
</dbReference>
<dbReference type="GO" id="GO:0043023">
    <property type="term" value="F:ribosomal large subunit binding"/>
    <property type="evidence" value="ECO:0007669"/>
    <property type="project" value="UniProtKB-UniRule"/>
</dbReference>
<dbReference type="AlphaFoldDB" id="A0A6A2YDP5"/>